<dbReference type="OrthoDB" id="10286513at2759"/>
<protein>
    <submittedName>
        <fullName evidence="6">Uncharacterized protein LOC106078377</fullName>
    </submittedName>
</protein>
<reference evidence="6" key="2">
    <citation type="submission" date="2023-09" db="UniProtKB">
        <authorList>
            <consortium name="RefSeq"/>
        </authorList>
    </citation>
    <scope>IDENTIFICATION</scope>
</reference>
<keyword evidence="2" id="KW-1133">Transmembrane helix</keyword>
<keyword evidence="2" id="KW-0472">Membrane</keyword>
<dbReference type="AlphaFoldDB" id="A0A2C9M6A8"/>
<dbReference type="GeneID" id="106078377"/>
<feature type="transmembrane region" description="Helical" evidence="2">
    <location>
        <begin position="166"/>
        <end position="188"/>
    </location>
</feature>
<feature type="compositionally biased region" description="Polar residues" evidence="1">
    <location>
        <begin position="80"/>
        <end position="90"/>
    </location>
</feature>
<feature type="region of interest" description="Disordered" evidence="1">
    <location>
        <begin position="34"/>
        <end position="125"/>
    </location>
</feature>
<name>A0A2C9M6A8_BIOGL</name>
<dbReference type="VEuPathDB" id="VectorBase:BGLB038941"/>
<proteinExistence type="predicted"/>
<feature type="compositionally biased region" description="Basic and acidic residues" evidence="1">
    <location>
        <begin position="114"/>
        <end position="125"/>
    </location>
</feature>
<evidence type="ECO:0000313" key="5">
    <source>
        <dbReference type="Proteomes" id="UP001165740"/>
    </source>
</evidence>
<accession>A0A2C9M6A8</accession>
<dbReference type="RefSeq" id="XP_013094691.1">
    <property type="nucleotide sequence ID" value="XM_013239237.2"/>
</dbReference>
<evidence type="ECO:0000313" key="3">
    <source>
        <dbReference type="EnsemblMetazoa" id="BGLB038941-PA"/>
    </source>
</evidence>
<evidence type="ECO:0000256" key="1">
    <source>
        <dbReference type="SAM" id="MobiDB-lite"/>
    </source>
</evidence>
<organism evidence="3 4">
    <name type="scientific">Biomphalaria glabrata</name>
    <name type="common">Bloodfluke planorb</name>
    <name type="synonym">Freshwater snail</name>
    <dbReference type="NCBI Taxonomy" id="6526"/>
    <lineage>
        <taxon>Eukaryota</taxon>
        <taxon>Metazoa</taxon>
        <taxon>Spiralia</taxon>
        <taxon>Lophotrochozoa</taxon>
        <taxon>Mollusca</taxon>
        <taxon>Gastropoda</taxon>
        <taxon>Heterobranchia</taxon>
        <taxon>Euthyneura</taxon>
        <taxon>Panpulmonata</taxon>
        <taxon>Hygrophila</taxon>
        <taxon>Lymnaeoidea</taxon>
        <taxon>Planorbidae</taxon>
        <taxon>Biomphalaria</taxon>
    </lineage>
</organism>
<feature type="compositionally biased region" description="Basic and acidic residues" evidence="1">
    <location>
        <begin position="52"/>
        <end position="69"/>
    </location>
</feature>
<dbReference type="EnsemblMetazoa" id="BGLB038941-RA">
    <property type="protein sequence ID" value="BGLB038941-PA"/>
    <property type="gene ID" value="BGLB038941"/>
</dbReference>
<evidence type="ECO:0000313" key="6">
    <source>
        <dbReference type="RefSeq" id="XP_013094691.1"/>
    </source>
</evidence>
<keyword evidence="5" id="KW-1185">Reference proteome</keyword>
<evidence type="ECO:0000256" key="2">
    <source>
        <dbReference type="SAM" id="Phobius"/>
    </source>
</evidence>
<reference evidence="3" key="1">
    <citation type="submission" date="2020-05" db="UniProtKB">
        <authorList>
            <consortium name="EnsemblMetazoa"/>
        </authorList>
    </citation>
    <scope>IDENTIFICATION</scope>
    <source>
        <strain evidence="3">BB02</strain>
    </source>
</reference>
<dbReference type="Proteomes" id="UP001165740">
    <property type="component" value="Chromosome 1"/>
</dbReference>
<sequence length="191" mass="21069">MSSPETQNNAIGDNLKIESIAVFVQVAGFSDVCGDEDYQKDKSRSSLTSLPHEQKESENSDLDDRDKNNSPKPSEADASSLDNSAKTNSPKPRKANASKLDENVQQDELQFDSTPHDSDTGSDADSDRTLLEVLHLGPTTSLTQASYIMEDNGYAAWGDYIVSHGIYMVFLSFLYIVLVYASLELLYIMTK</sequence>
<gene>
    <name evidence="3" type="primary">106078377</name>
    <name evidence="6" type="synonym">LOC106078377</name>
</gene>
<dbReference type="Proteomes" id="UP000076420">
    <property type="component" value="Unassembled WGS sequence"/>
</dbReference>
<keyword evidence="2" id="KW-0812">Transmembrane</keyword>
<dbReference type="KEGG" id="bgt:106078377"/>
<dbReference type="VEuPathDB" id="VectorBase:BGLAX_038876"/>
<evidence type="ECO:0000313" key="4">
    <source>
        <dbReference type="Proteomes" id="UP000076420"/>
    </source>
</evidence>